<keyword evidence="4 9" id="KW-0732">Signal</keyword>
<proteinExistence type="inferred from homology"/>
<evidence type="ECO:0000259" key="10">
    <source>
        <dbReference type="SMART" id="SM01320"/>
    </source>
</evidence>
<gene>
    <name evidence="11" type="ORF">LY89DRAFT_573974</name>
</gene>
<dbReference type="GeneID" id="28818439"/>
<dbReference type="Pfam" id="PF04825">
    <property type="entry name" value="Rad21_Rec8_N"/>
    <property type="match status" value="1"/>
</dbReference>
<feature type="transmembrane region" description="Helical" evidence="8">
    <location>
        <begin position="241"/>
        <end position="263"/>
    </location>
</feature>
<organism evidence="11 12">
    <name type="scientific">Mollisia scopiformis</name>
    <name type="common">Conifer needle endophyte fungus</name>
    <name type="synonym">Phialocephala scopiformis</name>
    <dbReference type="NCBI Taxonomy" id="149040"/>
    <lineage>
        <taxon>Eukaryota</taxon>
        <taxon>Fungi</taxon>
        <taxon>Dikarya</taxon>
        <taxon>Ascomycota</taxon>
        <taxon>Pezizomycotina</taxon>
        <taxon>Leotiomycetes</taxon>
        <taxon>Helotiales</taxon>
        <taxon>Mollisiaceae</taxon>
        <taxon>Mollisia</taxon>
    </lineage>
</organism>
<dbReference type="STRING" id="149040.A0A194XV79"/>
<dbReference type="GO" id="GO:0055085">
    <property type="term" value="P:transmembrane transport"/>
    <property type="evidence" value="ECO:0007669"/>
    <property type="project" value="TreeGrafter"/>
</dbReference>
<feature type="compositionally biased region" description="Polar residues" evidence="7">
    <location>
        <begin position="1412"/>
        <end position="1425"/>
    </location>
</feature>
<evidence type="ECO:0000256" key="1">
    <source>
        <dbReference type="ARBA" id="ARBA00004141"/>
    </source>
</evidence>
<dbReference type="InterPro" id="IPR032800">
    <property type="entry name" value="TRP_N"/>
</dbReference>
<feature type="transmembrane region" description="Helical" evidence="8">
    <location>
        <begin position="698"/>
        <end position="723"/>
    </location>
</feature>
<evidence type="ECO:0000256" key="2">
    <source>
        <dbReference type="ARBA" id="ARBA00010642"/>
    </source>
</evidence>
<feature type="compositionally biased region" description="Basic residues" evidence="7">
    <location>
        <begin position="1225"/>
        <end position="1234"/>
    </location>
</feature>
<feature type="transmembrane region" description="Helical" evidence="8">
    <location>
        <begin position="636"/>
        <end position="655"/>
    </location>
</feature>
<dbReference type="InterPro" id="IPR010308">
    <property type="entry name" value="TRP_C"/>
</dbReference>
<feature type="compositionally biased region" description="Acidic residues" evidence="7">
    <location>
        <begin position="1358"/>
        <end position="1385"/>
    </location>
</feature>
<dbReference type="GO" id="GO:0016020">
    <property type="term" value="C:membrane"/>
    <property type="evidence" value="ECO:0007669"/>
    <property type="project" value="UniProtKB-SubCell"/>
</dbReference>
<evidence type="ECO:0000256" key="7">
    <source>
        <dbReference type="SAM" id="MobiDB-lite"/>
    </source>
</evidence>
<sequence>MARFPSLSSASWSTAFVSSLALFSTLIPSVRAQSSSSDTIQGTNGAGVTQTLLVDRFPALYSGNFGDCMGGQSLINLTSYDAAYYADNMTVLFNLAGTTNLRNESLMLYISVMAYGEDRFDLVFNPCNANFASLCPLNASVPITGGAVIPVSTSDVSAIPNIALSIPDFEASVQLRFFSNSSETQIACFQAVMRNGASFSHPAAVGSVLGIFTFVAVLASFATAIYGVSVPHMRTHYAHSLSVLVVFEVFQSIFFSGAISLNWPSVCAAFWSNFAWSAGMIYTPTIINSINSFVGVSGNASQVGGAGSTILNNNGGLQQQIYGRSIDSASEFARSEQVASRIYERAIETSPYELAKRTAQLAGNIVKRATNSTNGTQSEQLFAWSGVPVAPGLPLPGNWSGFAGELSLVSVPAADAFMVGFLWFLILVAILIGATIAFKYALEGLSAIKWIKHDRFAYFRSHWMGFTGLIVLRSCFIAFFMMMTLALFQFSSGGKAGPIAIAVIVFLGFFVGAIGTAIYACFYRVKFGKYESSPDRIHFQRKKVFKFIPWYRTVRESSLEEEDRTKSAGSVSFFQIRFVDQDSESQSVHQNVDFTKRFGWLSARYRRTRWWFFSFWVVYQFVRACFIGGASQSPTAQVFGIFVWEIIAFIAIICINPFEGARNTALAVYMLGISKVATAGLSIAFLPQFNVARIPTTVIGIIIIIEQGFLVIGVLILIVLGAISSYMSLTRNREDFSPHSLENIRMKYFGHLEQKEKDVPPPPPPPPEEPKEPYFAVKTVRRAPKIEDEDVDDVPDLAEFNPAASQPSLAGPAARSRANSMAGSMRSHYSSYGNVPYGARVHRASWSSRDFNQYQEEQKGDSPFGTPSRTTRVSYPRHMRKERQEADFAVLTSRKYGVATIWLVATLGAKSTTKKVTKKAIIGVDIIKACETIMEPEAPMALRLQSNLLYGVSKVYNQQWEYLLSDVQAAQNNIRALLRTARFDGLDPNAGKANPNHLILMDDPAFSPDMILPDLGFDLDRALTPQADTQRSSQSMLSIRGRSGSVSSLNAASVLGLDIGSSSNGGAGSYQLPPNGMFRDSSVQKDLGGKAYDEEELVFQDDDLFDFDADGQLRDIPDSEREARRAGSIVPQHRLGSDSAASGRVRKEHEDAQAGHILPVLDGDGDFDMMQYGDDDLGLPDAEAFPVMAGGPARNDDPPRLSSEANAPSSPGGEPSSVSAEAPQKRQKAKKSRALKIDSTVVLRNSDLNTWHREYLDNMAAQSLINNHKKASQQAKPNAFHYLYGSGLNGVGEGIGSEKLPNPLAMFSGEALMAKLTGKSLVKVRGRQSKKRVHEDEEDEHSNKRVRDDEVGRGIQGQDDDDMFNMPDDDLNPLDNEGPEAEASIEVERGRDAQSALADYPSSAMPWNVSASLHSHQRGQSSSIQGGRLGSQGPSRRLTSASPLIGRGSALPGDLDDFDNMIGIDDEMVMYGRSDNDRSSSHVPGLGFGAMGIKSSSQIGVGDDEFELFGAAAAVDTQTAADSQWVRSALDAESNNFLDYVRNTIEEKSGDELSADEDDLDRVGGDRGVEKSVTFEELFDPEKNTCVVAAQAFYHILCLATKRRVWVEQDVVDFQPWGEIRIGVSSV</sequence>
<feature type="compositionally biased region" description="Basic and acidic residues" evidence="7">
    <location>
        <begin position="1114"/>
        <end position="1125"/>
    </location>
</feature>
<comment type="similarity">
    <text evidence="2">Belongs to the transient receptor potential (TRP) ion channel family.</text>
</comment>
<feature type="transmembrane region" description="Helical" evidence="8">
    <location>
        <begin position="203"/>
        <end position="229"/>
    </location>
</feature>
<feature type="compositionally biased region" description="Low complexity" evidence="7">
    <location>
        <begin position="1207"/>
        <end position="1221"/>
    </location>
</feature>
<feature type="chain" id="PRO_5008268639" evidence="9">
    <location>
        <begin position="33"/>
        <end position="1627"/>
    </location>
</feature>
<feature type="region of interest" description="Disordered" evidence="7">
    <location>
        <begin position="1412"/>
        <end position="1452"/>
    </location>
</feature>
<dbReference type="Pfam" id="PF14558">
    <property type="entry name" value="TRP_N"/>
    <property type="match status" value="1"/>
</dbReference>
<feature type="compositionally biased region" description="Acidic residues" evidence="7">
    <location>
        <begin position="1163"/>
        <end position="1178"/>
    </location>
</feature>
<feature type="region of interest" description="Disordered" evidence="7">
    <location>
        <begin position="754"/>
        <end position="773"/>
    </location>
</feature>
<evidence type="ECO:0000256" key="3">
    <source>
        <dbReference type="ARBA" id="ARBA00022692"/>
    </source>
</evidence>
<evidence type="ECO:0000256" key="6">
    <source>
        <dbReference type="ARBA" id="ARBA00023136"/>
    </source>
</evidence>
<evidence type="ECO:0000313" key="12">
    <source>
        <dbReference type="Proteomes" id="UP000070700"/>
    </source>
</evidence>
<feature type="compositionally biased region" description="Basic and acidic residues" evidence="7">
    <location>
        <begin position="1341"/>
        <end position="1352"/>
    </location>
</feature>
<reference evidence="11 12" key="1">
    <citation type="submission" date="2015-10" db="EMBL/GenBank/DDBJ databases">
        <title>Full genome of DAOMC 229536 Phialocephala scopiformis, a fungal endophyte of spruce producing the potent anti-insectan compound rugulosin.</title>
        <authorList>
            <consortium name="DOE Joint Genome Institute"/>
            <person name="Walker A.K."/>
            <person name="Frasz S.L."/>
            <person name="Seifert K.A."/>
            <person name="Miller J.D."/>
            <person name="Mondo S.J."/>
            <person name="Labutti K."/>
            <person name="Lipzen A."/>
            <person name="Dockter R."/>
            <person name="Kennedy M."/>
            <person name="Grigoriev I.V."/>
            <person name="Spatafora J.W."/>
        </authorList>
    </citation>
    <scope>NUCLEOTIDE SEQUENCE [LARGE SCALE GENOMIC DNA]</scope>
    <source>
        <strain evidence="11 12">CBS 120377</strain>
    </source>
</reference>
<dbReference type="Pfam" id="PF06011">
    <property type="entry name" value="TRP"/>
    <property type="match status" value="1"/>
</dbReference>
<feature type="region of interest" description="Disordered" evidence="7">
    <location>
        <begin position="1323"/>
        <end position="1398"/>
    </location>
</feature>
<keyword evidence="6 8" id="KW-0472">Membrane</keyword>
<keyword evidence="5 8" id="KW-1133">Transmembrane helix</keyword>
<dbReference type="GO" id="GO:0009272">
    <property type="term" value="P:fungal-type cell wall biogenesis"/>
    <property type="evidence" value="ECO:0007669"/>
    <property type="project" value="TreeGrafter"/>
</dbReference>
<dbReference type="CDD" id="cd21789">
    <property type="entry name" value="Rad21_Rec8_M_SpRec8p-like"/>
    <property type="match status" value="1"/>
</dbReference>
<feature type="domain" description="ML-like" evidence="10">
    <location>
        <begin position="58"/>
        <end position="200"/>
    </location>
</feature>
<dbReference type="PANTHER" id="PTHR31145">
    <property type="entry name" value="INTEGRAL MEMBRANE PROTEIN (AFU_ORTHOLOGUE AFUA_7G01610)"/>
    <property type="match status" value="1"/>
</dbReference>
<accession>A0A194XV79</accession>
<feature type="signal peptide" evidence="9">
    <location>
        <begin position="1"/>
        <end position="32"/>
    </location>
</feature>
<feature type="compositionally biased region" description="Polar residues" evidence="7">
    <location>
        <begin position="1432"/>
        <end position="1442"/>
    </location>
</feature>
<evidence type="ECO:0000256" key="5">
    <source>
        <dbReference type="ARBA" id="ARBA00022989"/>
    </source>
</evidence>
<feature type="compositionally biased region" description="Basic residues" evidence="7">
    <location>
        <begin position="1323"/>
        <end position="1332"/>
    </location>
</feature>
<feature type="transmembrane region" description="Helical" evidence="8">
    <location>
        <begin position="610"/>
        <end position="630"/>
    </location>
</feature>
<dbReference type="SMART" id="SM01320">
    <property type="entry name" value="TRP_N"/>
    <property type="match status" value="1"/>
</dbReference>
<feature type="transmembrane region" description="Helical" evidence="8">
    <location>
        <begin position="499"/>
        <end position="522"/>
    </location>
</feature>
<feature type="transmembrane region" description="Helical" evidence="8">
    <location>
        <begin position="463"/>
        <end position="487"/>
    </location>
</feature>
<dbReference type="InterPro" id="IPR040241">
    <property type="entry name" value="TRP_Flc/Pkd2-like"/>
</dbReference>
<name>A0A194XV79_MOLSC</name>
<feature type="transmembrane region" description="Helical" evidence="8">
    <location>
        <begin position="667"/>
        <end position="686"/>
    </location>
</feature>
<dbReference type="InParanoid" id="A0A194XV79"/>
<keyword evidence="12" id="KW-1185">Reference proteome</keyword>
<dbReference type="InterPro" id="IPR006910">
    <property type="entry name" value="Rad21_Rec8_N"/>
</dbReference>
<keyword evidence="3 8" id="KW-0812">Transmembrane</keyword>
<dbReference type="EMBL" id="KQ947405">
    <property type="protein sequence ID" value="KUJ23617.1"/>
    <property type="molecule type" value="Genomic_DNA"/>
</dbReference>
<feature type="transmembrane region" description="Helical" evidence="8">
    <location>
        <begin position="416"/>
        <end position="442"/>
    </location>
</feature>
<feature type="region of interest" description="Disordered" evidence="7">
    <location>
        <begin position="1114"/>
        <end position="1234"/>
    </location>
</feature>
<dbReference type="OrthoDB" id="5377623at2759"/>
<dbReference type="KEGG" id="psco:LY89DRAFT_573974"/>
<dbReference type="PANTHER" id="PTHR31145:SF7">
    <property type="entry name" value="TRP-LIKE ION CHANNEL"/>
    <property type="match status" value="1"/>
</dbReference>
<evidence type="ECO:0000256" key="4">
    <source>
        <dbReference type="ARBA" id="ARBA00022729"/>
    </source>
</evidence>
<evidence type="ECO:0000256" key="9">
    <source>
        <dbReference type="SAM" id="SignalP"/>
    </source>
</evidence>
<evidence type="ECO:0000313" key="11">
    <source>
        <dbReference type="EMBL" id="KUJ23617.1"/>
    </source>
</evidence>
<protein>
    <submittedName>
        <fullName evidence="11">TRP-domain-containing protein</fullName>
    </submittedName>
</protein>
<comment type="subcellular location">
    <subcellularLocation>
        <location evidence="1">Membrane</location>
        <topology evidence="1">Multi-pass membrane protein</topology>
    </subcellularLocation>
</comment>
<evidence type="ECO:0000256" key="8">
    <source>
        <dbReference type="SAM" id="Phobius"/>
    </source>
</evidence>
<dbReference type="Proteomes" id="UP000070700">
    <property type="component" value="Unassembled WGS sequence"/>
</dbReference>
<dbReference type="RefSeq" id="XP_018077972.1">
    <property type="nucleotide sequence ID" value="XM_018208713.1"/>
</dbReference>